<organism evidence="3 4">
    <name type="scientific">Orenia marismortui</name>
    <dbReference type="NCBI Taxonomy" id="46469"/>
    <lineage>
        <taxon>Bacteria</taxon>
        <taxon>Bacillati</taxon>
        <taxon>Bacillota</taxon>
        <taxon>Clostridia</taxon>
        <taxon>Halanaerobiales</taxon>
        <taxon>Halobacteroidaceae</taxon>
        <taxon>Orenia</taxon>
    </lineage>
</organism>
<protein>
    <submittedName>
        <fullName evidence="3">Staygreen protein</fullName>
    </submittedName>
</protein>
<dbReference type="AlphaFoldDB" id="A0A4R8HAB1"/>
<evidence type="ECO:0000313" key="4">
    <source>
        <dbReference type="Proteomes" id="UP000295832"/>
    </source>
</evidence>
<keyword evidence="1" id="KW-0809">Transit peptide</keyword>
<dbReference type="EMBL" id="SOEG01000007">
    <property type="protein sequence ID" value="TDX52342.1"/>
    <property type="molecule type" value="Genomic_DNA"/>
</dbReference>
<evidence type="ECO:0000256" key="1">
    <source>
        <dbReference type="ARBA" id="ARBA00022946"/>
    </source>
</evidence>
<dbReference type="InterPro" id="IPR024438">
    <property type="entry name" value="Staygreen"/>
</dbReference>
<dbReference type="PANTHER" id="PTHR31750:SF4">
    <property type="entry name" value="LP06106P"/>
    <property type="match status" value="1"/>
</dbReference>
<accession>A0A4R8HAB1</accession>
<proteinExistence type="predicted"/>
<dbReference type="PANTHER" id="PTHR31750">
    <property type="entry name" value="PROTEIN STAY-GREEN 1, CHLOROPLASTIC-RELATED"/>
    <property type="match status" value="1"/>
</dbReference>
<dbReference type="Pfam" id="PF12638">
    <property type="entry name" value="Staygreen"/>
    <property type="match status" value="1"/>
</dbReference>
<name>A0A4R8HAB1_9FIRM</name>
<keyword evidence="4" id="KW-1185">Reference proteome</keyword>
<reference evidence="3 4" key="1">
    <citation type="submission" date="2019-03" db="EMBL/GenBank/DDBJ databases">
        <title>Subsurface microbial communities from deep shales in Ohio and West Virginia, USA.</title>
        <authorList>
            <person name="Wrighton K."/>
        </authorList>
    </citation>
    <scope>NUCLEOTIDE SEQUENCE [LARGE SCALE GENOMIC DNA]</scope>
    <source>
        <strain evidence="3 4">MSL 6dP</strain>
    </source>
</reference>
<feature type="domain" description="Staygreen protein" evidence="2">
    <location>
        <begin position="1"/>
        <end position="118"/>
    </location>
</feature>
<evidence type="ECO:0000313" key="3">
    <source>
        <dbReference type="EMBL" id="TDX52342.1"/>
    </source>
</evidence>
<evidence type="ECO:0000259" key="2">
    <source>
        <dbReference type="Pfam" id="PF12638"/>
    </source>
</evidence>
<comment type="caution">
    <text evidence="3">The sequence shown here is derived from an EMBL/GenBank/DDBJ whole genome shotgun (WGS) entry which is preliminary data.</text>
</comment>
<sequence length="119" mass="13803">MTHSDVTAELFLTIGLSYAYDKISPMRDEVLAEWTLSDNEYILKATVQVDNNGGFINSAVRNRIFIRELPLALEAIVYGDKELFKAHPFLTQAPIYIHFESIYPYFDRKEYWGTPADYQ</sequence>
<dbReference type="STRING" id="926561.GCA_000379025_01367"/>
<dbReference type="Proteomes" id="UP000295832">
    <property type="component" value="Unassembled WGS sequence"/>
</dbReference>
<gene>
    <name evidence="3" type="ORF">C7959_10750</name>
</gene>